<gene>
    <name evidence="3" type="primary">def</name>
    <name evidence="3" type="ORF">FDP22_10495</name>
</gene>
<dbReference type="AlphaFoldDB" id="A0A5B8FUX2"/>
<dbReference type="EMBL" id="CP040818">
    <property type="protein sequence ID" value="QDL92165.1"/>
    <property type="molecule type" value="Genomic_DNA"/>
</dbReference>
<protein>
    <recommendedName>
        <fullName evidence="2">Peptide deformylase-like</fullName>
    </recommendedName>
    <alternativeName>
        <fullName evidence="2">Polypeptide deformylase-like</fullName>
    </alternativeName>
</protein>
<comment type="similarity">
    <text evidence="1 2">Belongs to the polypeptide deformylase family.</text>
</comment>
<dbReference type="GO" id="GO:0042586">
    <property type="term" value="F:peptide deformylase activity"/>
    <property type="evidence" value="ECO:0007669"/>
    <property type="project" value="InterPro"/>
</dbReference>
<dbReference type="NCBIfam" id="NF001159">
    <property type="entry name" value="PRK00150.1-3"/>
    <property type="match status" value="1"/>
</dbReference>
<dbReference type="InterPro" id="IPR023635">
    <property type="entry name" value="Peptide_deformylase"/>
</dbReference>
<organism evidence="3 4">
    <name type="scientific">Paroceanicella profunda</name>
    <dbReference type="NCBI Taxonomy" id="2579971"/>
    <lineage>
        <taxon>Bacteria</taxon>
        <taxon>Pseudomonadati</taxon>
        <taxon>Pseudomonadota</taxon>
        <taxon>Alphaproteobacteria</taxon>
        <taxon>Rhodobacterales</taxon>
        <taxon>Paracoccaceae</taxon>
        <taxon>Paroceanicella</taxon>
    </lineage>
</organism>
<evidence type="ECO:0000256" key="1">
    <source>
        <dbReference type="ARBA" id="ARBA00010759"/>
    </source>
</evidence>
<dbReference type="PIRSF" id="PIRSF004749">
    <property type="entry name" value="Pep_def"/>
    <property type="match status" value="1"/>
</dbReference>
<sequence>MIRPFLQWPDKRLRTPCAPVETVDDAVRATWEDMLDSMYAMPGVGLAACQIGVMLRLAVVDCSEARTSPIRMANPVVLHASVKPRSHVEASPNLPGIHAEVERPRAVTVGYMDETGAQVERDFVHLEATSVQHQIDHLDGLVYLDRLKPARRQMLLSKYMKARARAGRR</sequence>
<dbReference type="Pfam" id="PF01327">
    <property type="entry name" value="Pep_deformylase"/>
    <property type="match status" value="1"/>
</dbReference>
<dbReference type="PANTHER" id="PTHR10458">
    <property type="entry name" value="PEPTIDE DEFORMYLASE"/>
    <property type="match status" value="1"/>
</dbReference>
<dbReference type="NCBIfam" id="TIGR00079">
    <property type="entry name" value="pept_deformyl"/>
    <property type="match status" value="1"/>
</dbReference>
<dbReference type="PANTHER" id="PTHR10458:SF22">
    <property type="entry name" value="PEPTIDE DEFORMYLASE"/>
    <property type="match status" value="1"/>
</dbReference>
<accession>A0A5B8FUX2</accession>
<dbReference type="Gene3D" id="3.90.45.10">
    <property type="entry name" value="Peptide deformylase"/>
    <property type="match status" value="1"/>
</dbReference>
<evidence type="ECO:0000313" key="3">
    <source>
        <dbReference type="EMBL" id="QDL92165.1"/>
    </source>
</evidence>
<dbReference type="CDD" id="cd00487">
    <property type="entry name" value="Pep_deformylase"/>
    <property type="match status" value="1"/>
</dbReference>
<keyword evidence="4" id="KW-1185">Reference proteome</keyword>
<evidence type="ECO:0000313" key="4">
    <source>
        <dbReference type="Proteomes" id="UP000305888"/>
    </source>
</evidence>
<reference evidence="3 4" key="1">
    <citation type="submission" date="2019-06" db="EMBL/GenBank/DDBJ databases">
        <title>Genome sequence of Rhodobacteraceae bacterium D4M1.</title>
        <authorList>
            <person name="Cao J."/>
        </authorList>
    </citation>
    <scope>NUCLEOTIDE SEQUENCE [LARGE SCALE GENOMIC DNA]</scope>
    <source>
        <strain evidence="3 4">D4M1</strain>
    </source>
</reference>
<dbReference type="OrthoDB" id="9804313at2"/>
<dbReference type="KEGG" id="ppru:FDP22_10495"/>
<dbReference type="InterPro" id="IPR036821">
    <property type="entry name" value="Peptide_deformylase_sf"/>
</dbReference>
<dbReference type="Proteomes" id="UP000305888">
    <property type="component" value="Chromosome"/>
</dbReference>
<dbReference type="SUPFAM" id="SSF56420">
    <property type="entry name" value="Peptide deformylase"/>
    <property type="match status" value="1"/>
</dbReference>
<evidence type="ECO:0000256" key="2">
    <source>
        <dbReference type="HAMAP-Rule" id="MF_00163"/>
    </source>
</evidence>
<dbReference type="RefSeq" id="WP_138572726.1">
    <property type="nucleotide sequence ID" value="NZ_CP040818.1"/>
</dbReference>
<keyword evidence="3" id="KW-0378">Hydrolase</keyword>
<comment type="caution">
    <text evidence="2">Lacks conserved residue(s) required for the propagation of feature annotation.</text>
</comment>
<dbReference type="PRINTS" id="PR01576">
    <property type="entry name" value="PDEFORMYLASE"/>
</dbReference>
<proteinExistence type="inferred from homology"/>
<name>A0A5B8FUX2_9RHOB</name>
<dbReference type="HAMAP" id="MF_00163">
    <property type="entry name" value="Pep_deformylase"/>
    <property type="match status" value="1"/>
</dbReference>